<dbReference type="Pfam" id="PF01782">
    <property type="entry name" value="RimM"/>
    <property type="match status" value="1"/>
</dbReference>
<comment type="function">
    <text evidence="5">An accessory protein needed during the final step in the assembly of 30S ribosomal subunit, possibly for assembly of the head region. Essential for efficient processing of 16S rRNA. May be needed both before and after RbfA during the maturation of 16S rRNA. It has affinity for free ribosomal 30S subunits but not for 70S ribosomes.</text>
</comment>
<dbReference type="NCBIfam" id="TIGR02273">
    <property type="entry name" value="16S_RimM"/>
    <property type="match status" value="1"/>
</dbReference>
<dbReference type="InterPro" id="IPR011033">
    <property type="entry name" value="PRC_barrel-like_sf"/>
</dbReference>
<evidence type="ECO:0000259" key="7">
    <source>
        <dbReference type="Pfam" id="PF24986"/>
    </source>
</evidence>
<dbReference type="Pfam" id="PF24986">
    <property type="entry name" value="PRC_RimM"/>
    <property type="match status" value="1"/>
</dbReference>
<dbReference type="EMBL" id="JACHKZ010000009">
    <property type="protein sequence ID" value="MBB6577851.1"/>
    <property type="molecule type" value="Genomic_DNA"/>
</dbReference>
<evidence type="ECO:0000256" key="4">
    <source>
        <dbReference type="ARBA" id="ARBA00023186"/>
    </source>
</evidence>
<protein>
    <recommendedName>
        <fullName evidence="5">Ribosome maturation factor RimM</fullName>
    </recommendedName>
</protein>
<comment type="subunit">
    <text evidence="5">Binds ribosomal protein uS19.</text>
</comment>
<evidence type="ECO:0000259" key="6">
    <source>
        <dbReference type="Pfam" id="PF01782"/>
    </source>
</evidence>
<keyword evidence="2 5" id="KW-0690">Ribosome biogenesis</keyword>
<dbReference type="Gene3D" id="2.30.30.240">
    <property type="entry name" value="PRC-barrel domain"/>
    <property type="match status" value="1"/>
</dbReference>
<feature type="domain" description="Ribosome maturation factor RimM PRC barrel" evidence="7">
    <location>
        <begin position="137"/>
        <end position="207"/>
    </location>
</feature>
<sequence>MGKTLSGAEATFRTAIFAMPATELILSPATLPDDAIEVARIADAWGVKGWFKVFALSSDPQALLKAKHWFIQPPEKGARHFQGVASLEMRQARFHGDGMVGWAQGVDDRDQAEKLKGARVFISRAEFPKTDDDEYYWVDLMGLAVVNREGLALGIVKDLMSTGPQTVLVVGYEEDGKAQERLIPFVNAFVDEVSLPNKRITVDWQPDY</sequence>
<dbReference type="InterPro" id="IPR036976">
    <property type="entry name" value="RimM_N_sf"/>
</dbReference>
<keyword evidence="1 5" id="KW-0963">Cytoplasm</keyword>
<dbReference type="SUPFAM" id="SSF50346">
    <property type="entry name" value="PRC-barrel domain"/>
    <property type="match status" value="1"/>
</dbReference>
<keyword evidence="9" id="KW-1185">Reference proteome</keyword>
<evidence type="ECO:0000256" key="5">
    <source>
        <dbReference type="HAMAP-Rule" id="MF_00014"/>
    </source>
</evidence>
<gene>
    <name evidence="5" type="primary">rimM</name>
    <name evidence="8" type="ORF">HNP33_001909</name>
</gene>
<dbReference type="SUPFAM" id="SSF50447">
    <property type="entry name" value="Translation proteins"/>
    <property type="match status" value="1"/>
</dbReference>
<dbReference type="InterPro" id="IPR011961">
    <property type="entry name" value="RimM"/>
</dbReference>
<dbReference type="PANTHER" id="PTHR33692:SF1">
    <property type="entry name" value="RIBOSOME MATURATION FACTOR RIMM"/>
    <property type="match status" value="1"/>
</dbReference>
<dbReference type="Proteomes" id="UP000562492">
    <property type="component" value="Unassembled WGS sequence"/>
</dbReference>
<dbReference type="Gene3D" id="2.40.30.60">
    <property type="entry name" value="RimM"/>
    <property type="match status" value="1"/>
</dbReference>
<evidence type="ECO:0000256" key="2">
    <source>
        <dbReference type="ARBA" id="ARBA00022517"/>
    </source>
</evidence>
<comment type="subcellular location">
    <subcellularLocation>
        <location evidence="5">Cytoplasm</location>
    </subcellularLocation>
</comment>
<keyword evidence="4 5" id="KW-0143">Chaperone</keyword>
<organism evidence="8 9">
    <name type="scientific">Comamonas odontotermitis</name>
    <dbReference type="NCBI Taxonomy" id="379895"/>
    <lineage>
        <taxon>Bacteria</taxon>
        <taxon>Pseudomonadati</taxon>
        <taxon>Pseudomonadota</taxon>
        <taxon>Betaproteobacteria</taxon>
        <taxon>Burkholderiales</taxon>
        <taxon>Comamonadaceae</taxon>
        <taxon>Comamonas</taxon>
    </lineage>
</organism>
<dbReference type="HAMAP" id="MF_00014">
    <property type="entry name" value="Ribosome_mat_RimM"/>
    <property type="match status" value="1"/>
</dbReference>
<evidence type="ECO:0000313" key="9">
    <source>
        <dbReference type="Proteomes" id="UP000562492"/>
    </source>
</evidence>
<accession>A0ABR6RFA8</accession>
<evidence type="ECO:0000313" key="8">
    <source>
        <dbReference type="EMBL" id="MBB6577851.1"/>
    </source>
</evidence>
<comment type="similarity">
    <text evidence="5">Belongs to the RimM family.</text>
</comment>
<dbReference type="InterPro" id="IPR009000">
    <property type="entry name" value="Transl_B-barrel_sf"/>
</dbReference>
<evidence type="ECO:0000256" key="3">
    <source>
        <dbReference type="ARBA" id="ARBA00022552"/>
    </source>
</evidence>
<name>A0ABR6RFA8_9BURK</name>
<comment type="caution">
    <text evidence="8">The sequence shown here is derived from an EMBL/GenBank/DDBJ whole genome shotgun (WGS) entry which is preliminary data.</text>
</comment>
<reference evidence="8 9" key="1">
    <citation type="submission" date="2020-08" db="EMBL/GenBank/DDBJ databases">
        <title>Functional genomics of gut bacteria from endangered species of beetles.</title>
        <authorList>
            <person name="Carlos-Shanley C."/>
        </authorList>
    </citation>
    <scope>NUCLEOTIDE SEQUENCE [LARGE SCALE GENOMIC DNA]</scope>
    <source>
        <strain evidence="8 9">S00124</strain>
    </source>
</reference>
<proteinExistence type="inferred from homology"/>
<dbReference type="InterPro" id="IPR056792">
    <property type="entry name" value="PRC_RimM"/>
</dbReference>
<feature type="domain" description="RimM N-terminal" evidence="6">
    <location>
        <begin position="38"/>
        <end position="125"/>
    </location>
</feature>
<dbReference type="InterPro" id="IPR002676">
    <property type="entry name" value="RimM_N"/>
</dbReference>
<keyword evidence="3 5" id="KW-0698">rRNA processing</keyword>
<evidence type="ECO:0000256" key="1">
    <source>
        <dbReference type="ARBA" id="ARBA00022490"/>
    </source>
</evidence>
<comment type="domain">
    <text evidence="5">The PRC barrel domain binds ribosomal protein uS19.</text>
</comment>
<dbReference type="PANTHER" id="PTHR33692">
    <property type="entry name" value="RIBOSOME MATURATION FACTOR RIMM"/>
    <property type="match status" value="1"/>
</dbReference>